<comment type="catalytic activity">
    <reaction evidence="12 15">
        <text>Couples ATP hydrolysis with the unwinding of duplex DNA by translocating in the 3'-5' direction.</text>
        <dbReference type="EC" id="5.6.2.4"/>
    </reaction>
</comment>
<keyword evidence="9 15" id="KW-0067">ATP-binding</keyword>
<evidence type="ECO:0000256" key="14">
    <source>
        <dbReference type="ARBA" id="ARBA00093297"/>
    </source>
</evidence>
<evidence type="ECO:0000256" key="9">
    <source>
        <dbReference type="ARBA" id="ARBA00022840"/>
    </source>
</evidence>
<dbReference type="Gene3D" id="3.40.1310.10">
    <property type="match status" value="1"/>
</dbReference>
<dbReference type="GO" id="GO:0005524">
    <property type="term" value="F:ATP binding"/>
    <property type="evidence" value="ECO:0007669"/>
    <property type="project" value="UniProtKB-UniRule"/>
</dbReference>
<dbReference type="SUPFAM" id="SSF52540">
    <property type="entry name" value="P-loop containing nucleoside triphosphate hydrolases"/>
    <property type="match status" value="1"/>
</dbReference>
<evidence type="ECO:0000256" key="2">
    <source>
        <dbReference type="ARBA" id="ARBA00022518"/>
    </source>
</evidence>
<comment type="subcellular location">
    <subcellularLocation>
        <location evidence="1 15">Host nucleus</location>
    </subcellularLocation>
</comment>
<evidence type="ECO:0000256" key="16">
    <source>
        <dbReference type="PIRNR" id="PIRNR003383"/>
    </source>
</evidence>
<dbReference type="Gene3D" id="3.40.50.300">
    <property type="entry name" value="P-loop containing nucleotide triphosphate hydrolases"/>
    <property type="match status" value="1"/>
</dbReference>
<dbReference type="Pfam" id="PF20450">
    <property type="entry name" value="PPV_E1_DBD"/>
    <property type="match status" value="1"/>
</dbReference>
<dbReference type="Gene3D" id="1.10.10.510">
    <property type="entry name" value="Zinc finger, large T-antigen D1 domain"/>
    <property type="match status" value="1"/>
</dbReference>
<comment type="catalytic activity">
    <reaction evidence="13 15 16">
        <text>ATP + H2O = ADP + phosphate + H(+)</text>
        <dbReference type="Rhea" id="RHEA:13065"/>
        <dbReference type="ChEBI" id="CHEBI:15377"/>
        <dbReference type="ChEBI" id="CHEBI:15378"/>
        <dbReference type="ChEBI" id="CHEBI:30616"/>
        <dbReference type="ChEBI" id="CHEBI:43474"/>
        <dbReference type="ChEBI" id="CHEBI:456216"/>
        <dbReference type="EC" id="5.6.2.4"/>
    </reaction>
</comment>
<organism evidence="19">
    <name type="scientific">Human papillomavirus</name>
    <dbReference type="NCBI Taxonomy" id="10566"/>
    <lineage>
        <taxon>Viruses</taxon>
        <taxon>Monodnaviria</taxon>
        <taxon>Shotokuvirae</taxon>
        <taxon>Cossaviricota</taxon>
        <taxon>Papovaviricetes</taxon>
        <taxon>Zurhausenvirales</taxon>
        <taxon>Papillomaviridae</taxon>
    </lineage>
</organism>
<evidence type="ECO:0000256" key="1">
    <source>
        <dbReference type="ARBA" id="ARBA00004147"/>
    </source>
</evidence>
<comment type="function">
    <text evidence="16">ATP-dependent DNA helicase required for initiation of viral DNA replication. It forms a complex with the viral E2 protein. The E1-E2 complex binds to the replication origin which contains binding sites for both proteins.</text>
</comment>
<keyword evidence="5 15" id="KW-0235">DNA replication</keyword>
<keyword evidence="10 15" id="KW-0238">DNA-binding</keyword>
<feature type="modified residue" description="Phosphoserine; by host" evidence="15">
    <location>
        <position position="96"/>
    </location>
</feature>
<comment type="subunit">
    <text evidence="15">Can form hexamers. Interacts with E2 protein; this interaction increases E1 DNA binding specificity. Interacts with host DNA polymerase subunit POLA2. Interacts with host single stranded DNA-binding protein RPA1. Interacts with host TOP1; this interaction stimulates the enzymatic activity of TOP1.</text>
</comment>
<evidence type="ECO:0000256" key="15">
    <source>
        <dbReference type="HAMAP-Rule" id="MF_04000"/>
    </source>
</evidence>
<dbReference type="HAMAP" id="MF_04000">
    <property type="entry name" value="PPV_E1"/>
    <property type="match status" value="1"/>
</dbReference>
<reference evidence="19" key="1">
    <citation type="journal article" date="2018" name="Nat. Med.">
        <title>Expanded skin virome in DOCK8-deficient patients.</title>
        <authorList>
            <consortium name="NISC Comparative Sequencing Program"/>
            <person name="Tirosh O."/>
            <person name="Conlan S."/>
            <person name="Deming C."/>
            <person name="Lee-Lin S.Q."/>
            <person name="Huang X."/>
            <person name="Su H.C."/>
            <person name="Freeman A.F."/>
            <person name="Segre J.A."/>
            <person name="Kong H.H."/>
        </authorList>
    </citation>
    <scope>NUCLEOTIDE SEQUENCE</scope>
    <source>
        <strain evidence="19">HPV-mSK_175</strain>
    </source>
</reference>
<dbReference type="GO" id="GO:0003677">
    <property type="term" value="F:DNA binding"/>
    <property type="evidence" value="ECO:0007669"/>
    <property type="project" value="UniProtKB-UniRule"/>
</dbReference>
<evidence type="ECO:0000256" key="11">
    <source>
        <dbReference type="ARBA" id="ARBA00023235"/>
    </source>
</evidence>
<dbReference type="SUPFAM" id="SSF55464">
    <property type="entry name" value="Origin of replication-binding domain, RBD-like"/>
    <property type="match status" value="1"/>
</dbReference>
<dbReference type="GO" id="GO:0006260">
    <property type="term" value="P:DNA replication"/>
    <property type="evidence" value="ECO:0007669"/>
    <property type="project" value="UniProtKB-UniRule"/>
</dbReference>
<keyword evidence="11 15" id="KW-0413">Isomerase</keyword>
<protein>
    <recommendedName>
        <fullName evidence="15 16">Replication protein E1</fullName>
        <ecNumber evidence="15 16">5.6.2.4</ecNumber>
    </recommendedName>
    <alternativeName>
        <fullName evidence="15">ATP-dependent helicase E1</fullName>
    </alternativeName>
    <alternativeName>
        <fullName evidence="15">DNA 3'-5' helicase E1</fullName>
    </alternativeName>
</protein>
<comment type="function">
    <text evidence="14 15">ATP-dependent DNA 3'-5' helicase required for initiation of viral DNA replication. It forms a complex with the viral E2 protein. The E1-E2 complex binds to the replication origin which contains binding sites for both proteins. During the initial step, a dimer of E1 interacts with a dimer of protein E2 leading to a complex that binds the viral origin of replication with high specificity. Then, a second dimer of E1 displaces the E2 dimer in an ATP-dependent manner to form the E1 tetramer. Following this, two E1 monomers are added to each half of the site, which results in the formation of two E1 trimers on the viral ori. Subsequently, two hexamers will be created. The double hexamer acts as a bi-directional helicase machinery and unwinds the viral DNA and then recruits the host DNA polymerase to start replication.</text>
</comment>
<feature type="domain" description="SF3 helicase" evidence="18">
    <location>
        <begin position="404"/>
        <end position="554"/>
    </location>
</feature>
<evidence type="ECO:0000256" key="12">
    <source>
        <dbReference type="ARBA" id="ARBA00034617"/>
    </source>
</evidence>
<keyword evidence="6 15" id="KW-0547">Nucleotide-binding</keyword>
<feature type="short sequence motif" description="Nuclear export signal" evidence="15">
    <location>
        <begin position="95"/>
        <end position="104"/>
    </location>
</feature>
<evidence type="ECO:0000256" key="13">
    <source>
        <dbReference type="ARBA" id="ARBA00048988"/>
    </source>
</evidence>
<name>A0A385PJX5_9PAPI</name>
<gene>
    <name evidence="15" type="primary">E1</name>
</gene>
<evidence type="ECO:0000256" key="3">
    <source>
        <dbReference type="ARBA" id="ARBA00022553"/>
    </source>
</evidence>
<evidence type="ECO:0000256" key="7">
    <source>
        <dbReference type="ARBA" id="ARBA00022801"/>
    </source>
</evidence>
<dbReference type="InterPro" id="IPR027417">
    <property type="entry name" value="P-loop_NTPase"/>
</dbReference>
<evidence type="ECO:0000256" key="10">
    <source>
        <dbReference type="ARBA" id="ARBA00023125"/>
    </source>
</evidence>
<dbReference type="InterPro" id="IPR046832">
    <property type="entry name" value="PPV_E1_DBD"/>
</dbReference>
<sequence>MGDHSKGIDCVDNISADWFIVDEADCVDDNCNTLDELFEESTNGSNISNLIDDDEVDQGNSLALLNSQLTEECNRTILELKRKYNATPEKNIADLSPRLAAVTISPQRPIKKRLFEDSGIVEDEAQSSNELLQVVAETEGSHVNNCDQDLSILRNSNAKAIILAKFKELFGVSFTDLTRQFTSNKTCNNSWVLSLYKVSDDVVESSKTTLKNSCNYLQIFMYDIITLYLIDFKSSKSRETVHKLFISMFNINELQIISDPPRNRSVAAALFFFTKRSSNACFVYGDLPSWISKHIMVNHQLASAAEAFDLSTMIQWAWDNKYTEEHEIAFNYAQIADSDSNAAAFLKSNQQVKYVRDCAHMVKLYRRHEMRQMSMSQWIQKCCEECNEEGNWKVIAAYLRFQNINVVVFLTALRMFFKCLPKKNCILFYGPPDTGKSYFAYSLVSFLQGKVISMLNRQSQFFLMPLQDCKLGYIDDCTYAGWQFIDVNMRAALDGNLFSVDSKHKAPAQLRLPPLLVTSNHDVKSDLTLKYLHSRITAFEFPNVMPLDEDGNPSFKITDATWKCFFIKLQTQLDLQFEEEDESGRPDRSLRFTAGTTPDSL</sequence>
<accession>A0A385PJX5</accession>
<dbReference type="InterPro" id="IPR014000">
    <property type="entry name" value="PPV_DNA_helicase_E1_N"/>
</dbReference>
<keyword evidence="4 15" id="KW-1048">Host nucleus</keyword>
<keyword evidence="7 15" id="KW-0378">Hydrolase</keyword>
<dbReference type="EMBL" id="MH777317">
    <property type="protein sequence ID" value="AYA94359.1"/>
    <property type="molecule type" value="Genomic_DNA"/>
</dbReference>
<dbReference type="GO" id="GO:0042025">
    <property type="term" value="C:host cell nucleus"/>
    <property type="evidence" value="ECO:0007669"/>
    <property type="project" value="UniProtKB-SubCell"/>
</dbReference>
<dbReference type="EC" id="5.6.2.4" evidence="15 16"/>
<dbReference type="Pfam" id="PF00524">
    <property type="entry name" value="PPV_E1_N"/>
    <property type="match status" value="1"/>
</dbReference>
<dbReference type="InterPro" id="IPR016393">
    <property type="entry name" value="Rep_E1_papillomaV"/>
</dbReference>
<dbReference type="GO" id="GO:0043138">
    <property type="term" value="F:3'-5' DNA helicase activity"/>
    <property type="evidence" value="ECO:0007669"/>
    <property type="project" value="UniProtKB-UniRule"/>
</dbReference>
<dbReference type="InterPro" id="IPR001177">
    <property type="entry name" value="PPV_DNA_helicase_E1_C"/>
</dbReference>
<comment type="similarity">
    <text evidence="15 16">Belongs to the papillomaviridae E1 protein family.</text>
</comment>
<evidence type="ECO:0000256" key="8">
    <source>
        <dbReference type="ARBA" id="ARBA00022806"/>
    </source>
</evidence>
<comment type="caution">
    <text evidence="15">Lacks conserved residue(s) required for the propagation of feature annotation.</text>
</comment>
<dbReference type="InterPro" id="IPR014015">
    <property type="entry name" value="Helicase_SF3_DNA-vir"/>
</dbReference>
<comment type="PTM">
    <text evidence="15">Phosphorylated.</text>
</comment>
<dbReference type="PROSITE" id="PS51206">
    <property type="entry name" value="SF3_HELICASE_1"/>
    <property type="match status" value="1"/>
</dbReference>
<dbReference type="PIRSF" id="PIRSF003383">
    <property type="entry name" value="Rep_E1_papillomaV"/>
    <property type="match status" value="1"/>
</dbReference>
<feature type="short sequence motif" description="Nuclear localization signal" evidence="15">
    <location>
        <begin position="81"/>
        <end position="83"/>
    </location>
</feature>
<evidence type="ECO:0000256" key="5">
    <source>
        <dbReference type="ARBA" id="ARBA00022705"/>
    </source>
</evidence>
<keyword evidence="8 15" id="KW-0347">Helicase</keyword>
<evidence type="ECO:0000256" key="6">
    <source>
        <dbReference type="ARBA" id="ARBA00022741"/>
    </source>
</evidence>
<proteinExistence type="inferred from homology"/>
<evidence type="ECO:0000259" key="18">
    <source>
        <dbReference type="PROSITE" id="PS51206"/>
    </source>
</evidence>
<dbReference type="Pfam" id="PF00519">
    <property type="entry name" value="PPV_E1_C"/>
    <property type="match status" value="1"/>
</dbReference>
<dbReference type="InterPro" id="IPR037102">
    <property type="entry name" value="Znf_lg_T-Ag_D1_dom_sf"/>
</dbReference>
<dbReference type="InterPro" id="IPR046935">
    <property type="entry name" value="PPV_E1_DBD_sf"/>
</dbReference>
<feature type="binding site" evidence="15">
    <location>
        <begin position="430"/>
        <end position="437"/>
    </location>
    <ligand>
        <name>ATP</name>
        <dbReference type="ChEBI" id="CHEBI:30616"/>
    </ligand>
</feature>
<evidence type="ECO:0000256" key="4">
    <source>
        <dbReference type="ARBA" id="ARBA00022562"/>
    </source>
</evidence>
<feature type="region of interest" description="Disordered" evidence="17">
    <location>
        <begin position="578"/>
        <end position="601"/>
    </location>
</feature>
<evidence type="ECO:0000313" key="19">
    <source>
        <dbReference type="EMBL" id="AYA94359.1"/>
    </source>
</evidence>
<dbReference type="GO" id="GO:0016887">
    <property type="term" value="F:ATP hydrolysis activity"/>
    <property type="evidence" value="ECO:0007669"/>
    <property type="project" value="RHEA"/>
</dbReference>
<keyword evidence="2 15" id="KW-0244">Early protein</keyword>
<evidence type="ECO:0000256" key="17">
    <source>
        <dbReference type="SAM" id="MobiDB-lite"/>
    </source>
</evidence>
<keyword evidence="3 15" id="KW-0597">Phosphoprotein</keyword>